<evidence type="ECO:0000256" key="12">
    <source>
        <dbReference type="ARBA" id="ARBA00023136"/>
    </source>
</evidence>
<dbReference type="InterPro" id="IPR053717">
    <property type="entry name" value="MerB_lyase_sf"/>
</dbReference>
<dbReference type="EMBL" id="CP011801">
    <property type="protein sequence ID" value="ALA57987.1"/>
    <property type="molecule type" value="Genomic_DNA"/>
</dbReference>
<keyword evidence="9" id="KW-0479">Metal-binding</keyword>
<evidence type="ECO:0000256" key="9">
    <source>
        <dbReference type="ARBA" id="ARBA00022723"/>
    </source>
</evidence>
<dbReference type="Pfam" id="PF03243">
    <property type="entry name" value="MerB"/>
    <property type="match status" value="1"/>
</dbReference>
<proteinExistence type="inferred from homology"/>
<evidence type="ECO:0000256" key="1">
    <source>
        <dbReference type="ARBA" id="ARBA00004429"/>
    </source>
</evidence>
<evidence type="ECO:0000256" key="6">
    <source>
        <dbReference type="ARBA" id="ARBA00022475"/>
    </source>
</evidence>
<evidence type="ECO:0000313" key="16">
    <source>
        <dbReference type="EMBL" id="ALA57987.1"/>
    </source>
</evidence>
<gene>
    <name evidence="16" type="ORF">NITMOv2_1562</name>
</gene>
<keyword evidence="8 15" id="KW-0812">Transmembrane</keyword>
<keyword evidence="16" id="KW-0456">Lyase</keyword>
<name>A0A0K2GBM5_NITMO</name>
<dbReference type="InterPro" id="IPR003457">
    <property type="entry name" value="Transprt_MerT"/>
</dbReference>
<evidence type="ECO:0000256" key="15">
    <source>
        <dbReference type="SAM" id="Phobius"/>
    </source>
</evidence>
<keyword evidence="10" id="KW-0476">Mercury</keyword>
<evidence type="ECO:0000256" key="13">
    <source>
        <dbReference type="ARBA" id="ARBA00030934"/>
    </source>
</evidence>
<evidence type="ECO:0000256" key="8">
    <source>
        <dbReference type="ARBA" id="ARBA00022692"/>
    </source>
</evidence>
<comment type="similarity">
    <text evidence="2">Belongs to the MerT family.</text>
</comment>
<dbReference type="SUPFAM" id="SSF160387">
    <property type="entry name" value="NosL/MerB-like"/>
    <property type="match status" value="1"/>
</dbReference>
<dbReference type="Proteomes" id="UP000069205">
    <property type="component" value="Chromosome"/>
</dbReference>
<comment type="function">
    <text evidence="14">Involved in mercury resistance. Probably transfers a mercuric ion from the periplasmic Hg(2+)-binding protein MerP to the cytoplasmic mercuric reductase MerA.</text>
</comment>
<reference evidence="16 17" key="1">
    <citation type="journal article" date="2015" name="Proc. Natl. Acad. Sci. U.S.A.">
        <title>Expanded metabolic versatility of ubiquitous nitrite-oxidizing bacteria from the genus Nitrospira.</title>
        <authorList>
            <person name="Koch H."/>
            <person name="Lucker S."/>
            <person name="Albertsen M."/>
            <person name="Kitzinger K."/>
            <person name="Herbold C."/>
            <person name="Spieck E."/>
            <person name="Nielsen P.H."/>
            <person name="Wagner M."/>
            <person name="Daims H."/>
        </authorList>
    </citation>
    <scope>NUCLEOTIDE SEQUENCE [LARGE SCALE GENOMIC DNA]</scope>
    <source>
        <strain evidence="16 17">NSP M-1</strain>
    </source>
</reference>
<dbReference type="Gene3D" id="3.30.450.410">
    <property type="match status" value="1"/>
</dbReference>
<evidence type="ECO:0000256" key="7">
    <source>
        <dbReference type="ARBA" id="ARBA00022519"/>
    </source>
</evidence>
<keyword evidence="11 15" id="KW-1133">Transmembrane helix</keyword>
<dbReference type="InterPro" id="IPR004927">
    <property type="entry name" value="MerB"/>
</dbReference>
<accession>A0A0K2GBM5</accession>
<keyword evidence="4" id="KW-0813">Transport</keyword>
<keyword evidence="17" id="KW-1185">Reference proteome</keyword>
<dbReference type="GO" id="GO:0015097">
    <property type="term" value="F:mercury ion transmembrane transporter activity"/>
    <property type="evidence" value="ECO:0007669"/>
    <property type="project" value="InterPro"/>
</dbReference>
<evidence type="ECO:0000256" key="4">
    <source>
        <dbReference type="ARBA" id="ARBA00022448"/>
    </source>
</evidence>
<dbReference type="GO" id="GO:0005886">
    <property type="term" value="C:plasma membrane"/>
    <property type="evidence" value="ECO:0007669"/>
    <property type="project" value="UniProtKB-SubCell"/>
</dbReference>
<dbReference type="PATRIC" id="fig|42253.5.peg.1536"/>
<feature type="transmembrane region" description="Helical" evidence="15">
    <location>
        <begin position="280"/>
        <end position="313"/>
    </location>
</feature>
<dbReference type="KEGG" id="nmv:NITMOv2_1562"/>
<organism evidence="16 17">
    <name type="scientific">Nitrospira moscoviensis</name>
    <dbReference type="NCBI Taxonomy" id="42253"/>
    <lineage>
        <taxon>Bacteria</taxon>
        <taxon>Pseudomonadati</taxon>
        <taxon>Nitrospirota</taxon>
        <taxon>Nitrospiria</taxon>
        <taxon>Nitrospirales</taxon>
        <taxon>Nitrospiraceae</taxon>
        <taxon>Nitrospira</taxon>
    </lineage>
</organism>
<evidence type="ECO:0000256" key="2">
    <source>
        <dbReference type="ARBA" id="ARBA00008224"/>
    </source>
</evidence>
<dbReference type="Pfam" id="PF02411">
    <property type="entry name" value="MerT"/>
    <property type="match status" value="1"/>
</dbReference>
<evidence type="ECO:0000256" key="11">
    <source>
        <dbReference type="ARBA" id="ARBA00022989"/>
    </source>
</evidence>
<evidence type="ECO:0000256" key="3">
    <source>
        <dbReference type="ARBA" id="ARBA00017053"/>
    </source>
</evidence>
<evidence type="ECO:0000313" key="17">
    <source>
        <dbReference type="Proteomes" id="UP000069205"/>
    </source>
</evidence>
<evidence type="ECO:0000256" key="5">
    <source>
        <dbReference type="ARBA" id="ARBA00022466"/>
    </source>
</evidence>
<evidence type="ECO:0000256" key="10">
    <source>
        <dbReference type="ARBA" id="ARBA00022914"/>
    </source>
</evidence>
<feature type="transmembrane region" description="Helical" evidence="15">
    <location>
        <begin position="369"/>
        <end position="388"/>
    </location>
</feature>
<keyword evidence="5" id="KW-0475">Mercuric resistance</keyword>
<dbReference type="GO" id="GO:0046872">
    <property type="term" value="F:metal ion binding"/>
    <property type="evidence" value="ECO:0007669"/>
    <property type="project" value="UniProtKB-KW"/>
</dbReference>
<keyword evidence="6" id="KW-1003">Cell membrane</keyword>
<keyword evidence="12 15" id="KW-0472">Membrane</keyword>
<dbReference type="GO" id="GO:0018836">
    <property type="term" value="F:alkylmercury lyase activity"/>
    <property type="evidence" value="ECO:0007669"/>
    <property type="project" value="InterPro"/>
</dbReference>
<evidence type="ECO:0000256" key="14">
    <source>
        <dbReference type="ARBA" id="ARBA00045720"/>
    </source>
</evidence>
<feature type="transmembrane region" description="Helical" evidence="15">
    <location>
        <begin position="325"/>
        <end position="345"/>
    </location>
</feature>
<protein>
    <recommendedName>
        <fullName evidence="3">Mercuric transport protein MerT</fullName>
    </recommendedName>
    <alternativeName>
        <fullName evidence="13">Mercury ion transport protein</fullName>
    </alternativeName>
</protein>
<keyword evidence="7" id="KW-0997">Cell inner membrane</keyword>
<dbReference type="STRING" id="42253.NITMOv2_1562"/>
<comment type="subcellular location">
    <subcellularLocation>
        <location evidence="1">Cell inner membrane</location>
        <topology evidence="1">Multi-pass membrane protein</topology>
    </subcellularLocation>
</comment>
<dbReference type="AlphaFoldDB" id="A0A0K2GBM5"/>
<sequence length="389" mass="41193">MTRACCCETDVNQSQANQIPGRTEQGGMIVPTATDRAKTLASMAGSMLGWDQHKLSAQEDAVRRYILAQYPLQGRSPTVQEISQALGLTPDGTKTILQRLDAWDMLSLEPESSMIRLAYPFSSVPTPHVVKFDQWSEAKPVYAQCAIDALGLAFMLHRDLSITSSCASCAKAIAITVRDQTIVAHSPSDTLVWAGTIQEGPVAASACPAINFFCSAAHVEKWLRKQPNAVGSVISLGETLYIGKAIFEPLLATPSRSNLDPLESHDAGLSATGTVASTSIAGLVAAFLASVCCIGPLVFAALGVGVGATGALASTAGFLKALLPYRPVFVGLTLLLLGISFYHAYRKPSSVCATEAGCARSVNGLNRTWLWLIAALALVLVLAPYWLAL</sequence>